<evidence type="ECO:0000313" key="1">
    <source>
        <dbReference type="EMBL" id="RSO52831.1"/>
    </source>
</evidence>
<name>A0AB37TAZ7_ACIPI</name>
<gene>
    <name evidence="1" type="ORF">EA752_20625</name>
</gene>
<organism evidence="1 2">
    <name type="scientific">Acinetobacter pittii</name>
    <name type="common">Acinetobacter genomosp. 3</name>
    <dbReference type="NCBI Taxonomy" id="48296"/>
    <lineage>
        <taxon>Bacteria</taxon>
        <taxon>Pseudomonadati</taxon>
        <taxon>Pseudomonadota</taxon>
        <taxon>Gammaproteobacteria</taxon>
        <taxon>Moraxellales</taxon>
        <taxon>Moraxellaceae</taxon>
        <taxon>Acinetobacter</taxon>
        <taxon>Acinetobacter calcoaceticus/baumannii complex</taxon>
    </lineage>
</organism>
<dbReference type="EMBL" id="RFEW01000039">
    <property type="protein sequence ID" value="RSO52831.1"/>
    <property type="molecule type" value="Genomic_DNA"/>
</dbReference>
<dbReference type="AlphaFoldDB" id="A0AB37TAZ7"/>
<comment type="caution">
    <text evidence="1">The sequence shown here is derived from an EMBL/GenBank/DDBJ whole genome shotgun (WGS) entry which is preliminary data.</text>
</comment>
<accession>A0AB37TAZ7</accession>
<sequence length="59" mass="7187">MNENQVTKDFLLIQCLPFFINLIEFEKRYKPKGEIITVVKPYDLRYLMLEHQITAYHQI</sequence>
<evidence type="ECO:0000313" key="2">
    <source>
        <dbReference type="Proteomes" id="UP000271320"/>
    </source>
</evidence>
<proteinExistence type="predicted"/>
<protein>
    <submittedName>
        <fullName evidence="1">Uncharacterized protein</fullName>
    </submittedName>
</protein>
<dbReference type="Proteomes" id="UP000271320">
    <property type="component" value="Unassembled WGS sequence"/>
</dbReference>
<reference evidence="1 2" key="1">
    <citation type="submission" date="2018-10" db="EMBL/GenBank/DDBJ databases">
        <title>GWAS and RNA-Seq identify cryptic mechanisms of antimicrobial resistance in Acinetobacter baumannii.</title>
        <authorList>
            <person name="Sahl J.W."/>
        </authorList>
    </citation>
    <scope>NUCLEOTIDE SEQUENCE [LARGE SCALE GENOMIC DNA]</scope>
    <source>
        <strain evidence="1 2">TG41884</strain>
    </source>
</reference>